<sequence length="175" mass="19728">MYRNIEALFIDRDGTIGGDASVTYPGAFKLYPFAKEALELAKRYNIPLFAFSNQPGISKGECTLQAFEDELLSFGFREVYICPHSHTENCSCHKPSPEMLLTASQTYQLNRKNCVVIGDRWSDMLAASQAGMQAILVKTGAGEEALGKYRHKWIDFEPMYTAKNLLDAMNWLLNK</sequence>
<reference evidence="10" key="1">
    <citation type="submission" date="2020-08" db="EMBL/GenBank/DDBJ databases">
        <title>Genome public.</title>
        <authorList>
            <person name="Liu C."/>
            <person name="Sun Q."/>
        </authorList>
    </citation>
    <scope>NUCLEOTIDE SEQUENCE</scope>
    <source>
        <strain evidence="10">NSJ-12</strain>
    </source>
</reference>
<evidence type="ECO:0000256" key="7">
    <source>
        <dbReference type="PIRNR" id="PIRNR004682"/>
    </source>
</evidence>
<dbReference type="NCBIfam" id="TIGR01662">
    <property type="entry name" value="HAD-SF-IIIA"/>
    <property type="match status" value="1"/>
</dbReference>
<keyword evidence="9" id="KW-0460">Magnesium</keyword>
<dbReference type="Gene3D" id="3.40.50.1000">
    <property type="entry name" value="HAD superfamily/HAD-like"/>
    <property type="match status" value="1"/>
</dbReference>
<keyword evidence="3 9" id="KW-0479">Metal-binding</keyword>
<evidence type="ECO:0000313" key="11">
    <source>
        <dbReference type="Proteomes" id="UP000655830"/>
    </source>
</evidence>
<keyword evidence="2 7" id="KW-0963">Cytoplasm</keyword>
<dbReference type="InterPro" id="IPR006439">
    <property type="entry name" value="HAD-SF_hydro_IA"/>
</dbReference>
<dbReference type="InterPro" id="IPR004446">
    <property type="entry name" value="Heptose_bisP_phosphatase"/>
</dbReference>
<dbReference type="GO" id="GO:0005737">
    <property type="term" value="C:cytoplasm"/>
    <property type="evidence" value="ECO:0007669"/>
    <property type="project" value="UniProtKB-SubCell"/>
</dbReference>
<dbReference type="PANTHER" id="PTHR42891:SF1">
    <property type="entry name" value="D-GLYCERO-BETA-D-MANNO-HEPTOSE-1,7-BISPHOSPHATE 7-PHOSPHATASE"/>
    <property type="match status" value="1"/>
</dbReference>
<evidence type="ECO:0000256" key="6">
    <source>
        <dbReference type="ARBA" id="ARBA00031828"/>
    </source>
</evidence>
<evidence type="ECO:0000256" key="8">
    <source>
        <dbReference type="PIRSR" id="PIRSR004682-1"/>
    </source>
</evidence>
<name>A0A926EJ12_9FIRM</name>
<dbReference type="NCBIfam" id="TIGR01549">
    <property type="entry name" value="HAD-SF-IA-v1"/>
    <property type="match status" value="1"/>
</dbReference>
<evidence type="ECO:0000256" key="5">
    <source>
        <dbReference type="ARBA" id="ARBA00023277"/>
    </source>
</evidence>
<dbReference type="NCBIfam" id="NF005264">
    <property type="entry name" value="PRK06769.1"/>
    <property type="match status" value="1"/>
</dbReference>
<feature type="binding site" evidence="9">
    <location>
        <position position="13"/>
    </location>
    <ligand>
        <name>Mg(2+)</name>
        <dbReference type="ChEBI" id="CHEBI:18420"/>
    </ligand>
</feature>
<feature type="binding site" evidence="9">
    <location>
        <position position="11"/>
    </location>
    <ligand>
        <name>Mg(2+)</name>
        <dbReference type="ChEBI" id="CHEBI:18420"/>
    </ligand>
</feature>
<comment type="subcellular location">
    <subcellularLocation>
        <location evidence="1 7">Cytoplasm</location>
    </subcellularLocation>
</comment>
<dbReference type="Proteomes" id="UP000655830">
    <property type="component" value="Unassembled WGS sequence"/>
</dbReference>
<dbReference type="EMBL" id="JACRSY010000038">
    <property type="protein sequence ID" value="MBC8581158.1"/>
    <property type="molecule type" value="Genomic_DNA"/>
</dbReference>
<evidence type="ECO:0000256" key="3">
    <source>
        <dbReference type="ARBA" id="ARBA00022723"/>
    </source>
</evidence>
<dbReference type="InterPro" id="IPR023214">
    <property type="entry name" value="HAD_sf"/>
</dbReference>
<proteinExistence type="inferred from homology"/>
<keyword evidence="4 7" id="KW-0378">Hydrolase</keyword>
<feature type="binding site" evidence="9">
    <location>
        <position position="92"/>
    </location>
    <ligand>
        <name>Zn(2+)</name>
        <dbReference type="ChEBI" id="CHEBI:29105"/>
    </ligand>
</feature>
<comment type="caution">
    <text evidence="10">The sequence shown here is derived from an EMBL/GenBank/DDBJ whole genome shotgun (WGS) entry which is preliminary data.</text>
</comment>
<comment type="cofactor">
    <cofactor evidence="9">
        <name>Mg(2+)</name>
        <dbReference type="ChEBI" id="CHEBI:18420"/>
    </cofactor>
</comment>
<feature type="active site" description="Nucleophile" evidence="8">
    <location>
        <position position="11"/>
    </location>
</feature>
<dbReference type="Pfam" id="PF13242">
    <property type="entry name" value="Hydrolase_like"/>
    <property type="match status" value="1"/>
</dbReference>
<keyword evidence="5 7" id="KW-0119">Carbohydrate metabolism</keyword>
<dbReference type="InterPro" id="IPR006543">
    <property type="entry name" value="Histidinol-phos"/>
</dbReference>
<dbReference type="SUPFAM" id="SSF56784">
    <property type="entry name" value="HAD-like"/>
    <property type="match status" value="1"/>
</dbReference>
<comment type="similarity">
    <text evidence="7">Belongs to the gmhB family.</text>
</comment>
<dbReference type="NCBIfam" id="TIGR01656">
    <property type="entry name" value="Histidinol-ppas"/>
    <property type="match status" value="1"/>
</dbReference>
<feature type="binding site" evidence="9">
    <location>
        <position position="90"/>
    </location>
    <ligand>
        <name>Zn(2+)</name>
        <dbReference type="ChEBI" id="CHEBI:29105"/>
    </ligand>
</feature>
<dbReference type="GO" id="GO:0016791">
    <property type="term" value="F:phosphatase activity"/>
    <property type="evidence" value="ECO:0007669"/>
    <property type="project" value="InterPro"/>
</dbReference>
<evidence type="ECO:0000256" key="2">
    <source>
        <dbReference type="ARBA" id="ARBA00022490"/>
    </source>
</evidence>
<keyword evidence="11" id="KW-1185">Reference proteome</keyword>
<organism evidence="10 11">
    <name type="scientific">Zhenhengia yiwuensis</name>
    <dbReference type="NCBI Taxonomy" id="2763666"/>
    <lineage>
        <taxon>Bacteria</taxon>
        <taxon>Bacillati</taxon>
        <taxon>Bacillota</taxon>
        <taxon>Clostridia</taxon>
        <taxon>Lachnospirales</taxon>
        <taxon>Lachnospiraceae</taxon>
        <taxon>Zhenhengia</taxon>
    </lineage>
</organism>
<evidence type="ECO:0000313" key="10">
    <source>
        <dbReference type="EMBL" id="MBC8581158.1"/>
    </source>
</evidence>
<gene>
    <name evidence="10" type="ORF">H8718_16695</name>
</gene>
<evidence type="ECO:0000256" key="4">
    <source>
        <dbReference type="ARBA" id="ARBA00022801"/>
    </source>
</evidence>
<dbReference type="RefSeq" id="WP_249333945.1">
    <property type="nucleotide sequence ID" value="NZ_JACRSY010000038.1"/>
</dbReference>
<dbReference type="PANTHER" id="PTHR42891">
    <property type="entry name" value="D-GLYCERO-BETA-D-MANNO-HEPTOSE-1,7-BISPHOSPHATE 7-PHOSPHATASE"/>
    <property type="match status" value="1"/>
</dbReference>
<feature type="binding site" evidence="9">
    <location>
        <position position="82"/>
    </location>
    <ligand>
        <name>Zn(2+)</name>
        <dbReference type="ChEBI" id="CHEBI:29105"/>
    </ligand>
</feature>
<dbReference type="AlphaFoldDB" id="A0A926EJ12"/>
<feature type="active site" description="Proton donor" evidence="8">
    <location>
        <position position="13"/>
    </location>
</feature>
<dbReference type="GO" id="GO:0046872">
    <property type="term" value="F:metal ion binding"/>
    <property type="evidence" value="ECO:0007669"/>
    <property type="project" value="UniProtKB-KW"/>
</dbReference>
<dbReference type="InterPro" id="IPR036412">
    <property type="entry name" value="HAD-like_sf"/>
</dbReference>
<protein>
    <recommendedName>
        <fullName evidence="6 7">D,D-heptose 1,7-bisphosphate phosphatase</fullName>
        <ecNumber evidence="7">3.1.3.-</ecNumber>
    </recommendedName>
</protein>
<accession>A0A926EJ12</accession>
<evidence type="ECO:0000256" key="9">
    <source>
        <dbReference type="PIRSR" id="PIRSR004682-4"/>
    </source>
</evidence>
<feature type="binding site" evidence="9">
    <location>
        <position position="119"/>
    </location>
    <ligand>
        <name>Mg(2+)</name>
        <dbReference type="ChEBI" id="CHEBI:18420"/>
    </ligand>
</feature>
<evidence type="ECO:0000256" key="1">
    <source>
        <dbReference type="ARBA" id="ARBA00004496"/>
    </source>
</evidence>
<comment type="cofactor">
    <cofactor evidence="9">
        <name>Zn(2+)</name>
        <dbReference type="ChEBI" id="CHEBI:29105"/>
    </cofactor>
</comment>
<dbReference type="InterPro" id="IPR006549">
    <property type="entry name" value="HAD-SF_hydro_IIIA"/>
</dbReference>
<dbReference type="EC" id="3.1.3.-" evidence="7"/>
<dbReference type="GO" id="GO:0005975">
    <property type="term" value="P:carbohydrate metabolic process"/>
    <property type="evidence" value="ECO:0007669"/>
    <property type="project" value="InterPro"/>
</dbReference>
<keyword evidence="9" id="KW-0862">Zinc</keyword>
<feature type="binding site" evidence="9">
    <location>
        <position position="84"/>
    </location>
    <ligand>
        <name>Zn(2+)</name>
        <dbReference type="ChEBI" id="CHEBI:29105"/>
    </ligand>
</feature>
<dbReference type="PIRSF" id="PIRSF004682">
    <property type="entry name" value="GmhB"/>
    <property type="match status" value="1"/>
</dbReference>